<gene>
    <name evidence="7" type="ORF">RUMHYD_03377</name>
</gene>
<dbReference type="GO" id="GO:0005886">
    <property type="term" value="C:plasma membrane"/>
    <property type="evidence" value="ECO:0007669"/>
    <property type="project" value="UniProtKB-SubCell"/>
</dbReference>
<evidence type="ECO:0000256" key="6">
    <source>
        <dbReference type="SAM" id="Phobius"/>
    </source>
</evidence>
<dbReference type="CDD" id="cd06579">
    <property type="entry name" value="TM_PBP1_transp_AraH_like"/>
    <property type="match status" value="1"/>
</dbReference>
<keyword evidence="8" id="KW-1185">Reference proteome</keyword>
<evidence type="ECO:0000256" key="3">
    <source>
        <dbReference type="ARBA" id="ARBA00022692"/>
    </source>
</evidence>
<evidence type="ECO:0000313" key="7">
    <source>
        <dbReference type="EMBL" id="EEG47730.1"/>
    </source>
</evidence>
<dbReference type="PATRIC" id="fig|476272.21.peg.49"/>
<feature type="transmembrane region" description="Helical" evidence="6">
    <location>
        <begin position="16"/>
        <end position="34"/>
    </location>
</feature>
<evidence type="ECO:0000256" key="2">
    <source>
        <dbReference type="ARBA" id="ARBA00022475"/>
    </source>
</evidence>
<keyword evidence="3 6" id="KW-0812">Transmembrane</keyword>
<proteinExistence type="predicted"/>
<name>C0CR64_BLAHS</name>
<dbReference type="HOGENOM" id="CLU_028880_4_0_9"/>
<dbReference type="GeneID" id="86823207"/>
<comment type="subcellular location">
    <subcellularLocation>
        <location evidence="1">Cell membrane</location>
        <topology evidence="1">Multi-pass membrane protein</topology>
    </subcellularLocation>
</comment>
<dbReference type="RefSeq" id="WP_005951672.1">
    <property type="nucleotide sequence ID" value="NZ_CP136423.1"/>
</dbReference>
<feature type="transmembrane region" description="Helical" evidence="6">
    <location>
        <begin position="72"/>
        <end position="90"/>
    </location>
</feature>
<accession>C0CR64</accession>
<dbReference type="Pfam" id="PF02653">
    <property type="entry name" value="BPD_transp_2"/>
    <property type="match status" value="1"/>
</dbReference>
<dbReference type="EMBL" id="ACBZ01000178">
    <property type="protein sequence ID" value="EEG47730.1"/>
    <property type="molecule type" value="Genomic_DNA"/>
</dbReference>
<evidence type="ECO:0000313" key="8">
    <source>
        <dbReference type="Proteomes" id="UP000003100"/>
    </source>
</evidence>
<feature type="transmembrane region" description="Helical" evidence="6">
    <location>
        <begin position="96"/>
        <end position="119"/>
    </location>
</feature>
<evidence type="ECO:0000256" key="5">
    <source>
        <dbReference type="ARBA" id="ARBA00023136"/>
    </source>
</evidence>
<protein>
    <recommendedName>
        <fullName evidence="9">Ribose transport system permease protein rbsC</fullName>
    </recommendedName>
</protein>
<evidence type="ECO:0008006" key="9">
    <source>
        <dbReference type="Google" id="ProtNLM"/>
    </source>
</evidence>
<feature type="transmembrane region" description="Helical" evidence="6">
    <location>
        <begin position="157"/>
        <end position="179"/>
    </location>
</feature>
<feature type="transmembrane region" description="Helical" evidence="6">
    <location>
        <begin position="266"/>
        <end position="284"/>
    </location>
</feature>
<feature type="transmembrane region" description="Helical" evidence="6">
    <location>
        <begin position="46"/>
        <end position="65"/>
    </location>
</feature>
<sequence length="318" mass="33906">MKTTEKKKLSGKTKGYLILIVLLVASYGIFKIVTPDNFGSPKQILQYFQASLLAATGAVGFYFVMVMGMFDFSIGANIVLSSILGCVLATNFGLGYVGFVVGSILCGALIGLINGAFYVKLRIPSMIVTTGLALIYESVANYIAGGVEQTLPSDMRAFGSMPGNIILAVLAFIAAYIFLNYTKVGTYTYAIGSNEFVAKNMGINVNKYKVIAFLISGAFFGVEAILSISYGSSMVAVTGMASMARNFTPTMGCFFGMAFRKYGIPIQAIIIGEFVINIIFYGFIALGAPTAIQDVITGLALLIIITLTTKVDKGEIVK</sequence>
<comment type="caution">
    <text evidence="7">The sequence shown here is derived from an EMBL/GenBank/DDBJ whole genome shotgun (WGS) entry which is preliminary data.</text>
</comment>
<organism evidence="7 8">
    <name type="scientific">Blautia hydrogenotrophica (strain DSM 10507 / JCM 14656 / S5a33)</name>
    <name type="common">Ruminococcus hydrogenotrophicus</name>
    <dbReference type="NCBI Taxonomy" id="476272"/>
    <lineage>
        <taxon>Bacteria</taxon>
        <taxon>Bacillati</taxon>
        <taxon>Bacillota</taxon>
        <taxon>Clostridia</taxon>
        <taxon>Lachnospirales</taxon>
        <taxon>Lachnospiraceae</taxon>
        <taxon>Blautia</taxon>
    </lineage>
</organism>
<dbReference type="GO" id="GO:0022857">
    <property type="term" value="F:transmembrane transporter activity"/>
    <property type="evidence" value="ECO:0007669"/>
    <property type="project" value="InterPro"/>
</dbReference>
<dbReference type="InterPro" id="IPR001851">
    <property type="entry name" value="ABC_transp_permease"/>
</dbReference>
<dbReference type="PANTHER" id="PTHR32196">
    <property type="entry name" value="ABC TRANSPORTER PERMEASE PROTEIN YPHD-RELATED-RELATED"/>
    <property type="match status" value="1"/>
</dbReference>
<feature type="transmembrane region" description="Helical" evidence="6">
    <location>
        <begin position="210"/>
        <end position="230"/>
    </location>
</feature>
<dbReference type="Proteomes" id="UP000003100">
    <property type="component" value="Unassembled WGS sequence"/>
</dbReference>
<keyword evidence="4 6" id="KW-1133">Transmembrane helix</keyword>
<keyword evidence="2" id="KW-1003">Cell membrane</keyword>
<feature type="transmembrane region" description="Helical" evidence="6">
    <location>
        <begin position="126"/>
        <end position="145"/>
    </location>
</feature>
<dbReference type="AlphaFoldDB" id="C0CR64"/>
<evidence type="ECO:0000256" key="1">
    <source>
        <dbReference type="ARBA" id="ARBA00004651"/>
    </source>
</evidence>
<reference evidence="7 8" key="1">
    <citation type="submission" date="2009-01" db="EMBL/GenBank/DDBJ databases">
        <authorList>
            <person name="Fulton L."/>
            <person name="Clifton S."/>
            <person name="Fulton B."/>
            <person name="Xu J."/>
            <person name="Minx P."/>
            <person name="Pepin K.H."/>
            <person name="Johnson M."/>
            <person name="Bhonagiri V."/>
            <person name="Nash W.E."/>
            <person name="Mardis E.R."/>
            <person name="Wilson R.K."/>
        </authorList>
    </citation>
    <scope>NUCLEOTIDE SEQUENCE [LARGE SCALE GENOMIC DNA]</scope>
    <source>
        <strain evidence="8">DSM 10507 / JCM 14656 / S5a33</strain>
    </source>
</reference>
<dbReference type="eggNOG" id="COG1172">
    <property type="taxonomic scope" value="Bacteria"/>
</dbReference>
<keyword evidence="5 6" id="KW-0472">Membrane</keyword>
<reference evidence="7 8" key="2">
    <citation type="submission" date="2009-02" db="EMBL/GenBank/DDBJ databases">
        <title>Draft genome sequence of Blautia hydrogenotrophica DSM 10507 (Ruminococcus hydrogenotrophicus DSM 10507).</title>
        <authorList>
            <person name="Sudarsanam P."/>
            <person name="Ley R."/>
            <person name="Guruge J."/>
            <person name="Turnbaugh P.J."/>
            <person name="Mahowald M."/>
            <person name="Liep D."/>
            <person name="Gordon J."/>
        </authorList>
    </citation>
    <scope>NUCLEOTIDE SEQUENCE [LARGE SCALE GENOMIC DNA]</scope>
    <source>
        <strain evidence="8">DSM 10507 / JCM 14656 / S5a33</strain>
    </source>
</reference>
<evidence type="ECO:0000256" key="4">
    <source>
        <dbReference type="ARBA" id="ARBA00022989"/>
    </source>
</evidence>